<evidence type="ECO:0000256" key="1">
    <source>
        <dbReference type="ARBA" id="ARBA00023002"/>
    </source>
</evidence>
<reference evidence="4" key="1">
    <citation type="journal article" date="2019" name="Int. J. Syst. Evol. Microbiol.">
        <title>The Global Catalogue of Microorganisms (GCM) 10K type strain sequencing project: providing services to taxonomists for standard genome sequencing and annotation.</title>
        <authorList>
            <consortium name="The Broad Institute Genomics Platform"/>
            <consortium name="The Broad Institute Genome Sequencing Center for Infectious Disease"/>
            <person name="Wu L."/>
            <person name="Ma J."/>
        </authorList>
    </citation>
    <scope>NUCLEOTIDE SEQUENCE [LARGE SCALE GENOMIC DNA]</scope>
    <source>
        <strain evidence="4">JCM 16114</strain>
    </source>
</reference>
<evidence type="ECO:0000313" key="4">
    <source>
        <dbReference type="Proteomes" id="UP001499843"/>
    </source>
</evidence>
<comment type="caution">
    <text evidence="3">The sequence shown here is derived from an EMBL/GenBank/DDBJ whole genome shotgun (WGS) entry which is preliminary data.</text>
</comment>
<dbReference type="Pfam" id="PF08028">
    <property type="entry name" value="Acyl-CoA_dh_2"/>
    <property type="match status" value="1"/>
</dbReference>
<proteinExistence type="predicted"/>
<dbReference type="InterPro" id="IPR046373">
    <property type="entry name" value="Acyl-CoA_Oxase/DH_mid-dom_sf"/>
</dbReference>
<keyword evidence="1" id="KW-0560">Oxidoreductase</keyword>
<name>A0ABP5PX28_9ACTN</name>
<organism evidence="3 4">
    <name type="scientific">Nonomuraea monospora</name>
    <dbReference type="NCBI Taxonomy" id="568818"/>
    <lineage>
        <taxon>Bacteria</taxon>
        <taxon>Bacillati</taxon>
        <taxon>Actinomycetota</taxon>
        <taxon>Actinomycetes</taxon>
        <taxon>Streptosporangiales</taxon>
        <taxon>Streptosporangiaceae</taxon>
        <taxon>Nonomuraea</taxon>
    </lineage>
</organism>
<dbReference type="InterPro" id="IPR009100">
    <property type="entry name" value="AcylCoA_DH/oxidase_NM_dom_sf"/>
</dbReference>
<dbReference type="Gene3D" id="1.10.540.10">
    <property type="entry name" value="Acyl-CoA dehydrogenase/oxidase, N-terminal domain"/>
    <property type="match status" value="1"/>
</dbReference>
<dbReference type="InterPro" id="IPR036250">
    <property type="entry name" value="AcylCo_DH-like_C"/>
</dbReference>
<dbReference type="PIRSF" id="PIRSF016578">
    <property type="entry name" value="HsaA"/>
    <property type="match status" value="1"/>
</dbReference>
<evidence type="ECO:0000313" key="3">
    <source>
        <dbReference type="EMBL" id="GAA2216274.1"/>
    </source>
</evidence>
<dbReference type="SUPFAM" id="SSF47203">
    <property type="entry name" value="Acyl-CoA dehydrogenase C-terminal domain-like"/>
    <property type="match status" value="1"/>
</dbReference>
<dbReference type="RefSeq" id="WP_344495732.1">
    <property type="nucleotide sequence ID" value="NZ_BAAAQX010000065.1"/>
</dbReference>
<accession>A0ABP5PX28</accession>
<dbReference type="Proteomes" id="UP001499843">
    <property type="component" value="Unassembled WGS sequence"/>
</dbReference>
<evidence type="ECO:0000259" key="2">
    <source>
        <dbReference type="Pfam" id="PF08028"/>
    </source>
</evidence>
<dbReference type="Gene3D" id="2.40.110.10">
    <property type="entry name" value="Butyryl-CoA Dehydrogenase, subunit A, domain 2"/>
    <property type="match status" value="1"/>
</dbReference>
<feature type="domain" description="Acyl-CoA dehydrogenase C-terminal" evidence="2">
    <location>
        <begin position="209"/>
        <end position="328"/>
    </location>
</feature>
<dbReference type="Gene3D" id="1.20.140.10">
    <property type="entry name" value="Butyryl-CoA Dehydrogenase, subunit A, domain 3"/>
    <property type="match status" value="1"/>
</dbReference>
<keyword evidence="4" id="KW-1185">Reference proteome</keyword>
<dbReference type="InterPro" id="IPR013107">
    <property type="entry name" value="Acyl-CoA_DH_C"/>
</dbReference>
<gene>
    <name evidence="3" type="ORF">GCM10009850_117430</name>
</gene>
<dbReference type="InterPro" id="IPR037069">
    <property type="entry name" value="AcylCoA_DH/ox_N_sf"/>
</dbReference>
<dbReference type="SUPFAM" id="SSF56645">
    <property type="entry name" value="Acyl-CoA dehydrogenase NM domain-like"/>
    <property type="match status" value="1"/>
</dbReference>
<dbReference type="EMBL" id="BAAAQX010000065">
    <property type="protein sequence ID" value="GAA2216274.1"/>
    <property type="molecule type" value="Genomic_DNA"/>
</dbReference>
<sequence length="346" mass="36846">MRTASESEEARYLVPEAVEALTDVGLLKMRPVRELGGTEASPATQMLVLAAIAEIDVSTAWNVMVNNNSTGFMSAFLSDEGVQEVFADGVPIAAGVTPATGRARKVEGGYIFDGRWKTCSGVRQASWVRLCGALDDGSGRTVHGVLPKAHVEIHDTWHVLGLRGTGSYDVSLTEYFVPDHRIVPTETRLRGGPQYRLGGVAKAAYEHTGIALGIGRRSLRELAALADRRGRPDHVITDLGRLTMALDAAEALAVSVQEHAYEVLSDDAADVTRPGMEGLAAATHVTEVALDCAHTAYRHAGTSGLYLPNSFERLLRDVLAAGQHIAVSPGNYRLLGSCLVAHGDAA</sequence>
<protein>
    <submittedName>
        <fullName evidence="3">Acyl-CoA dehydrogenase family protein</fullName>
    </submittedName>
</protein>